<evidence type="ECO:0000313" key="7">
    <source>
        <dbReference type="EMBL" id="KAA0172428.1"/>
    </source>
</evidence>
<dbReference type="PRINTS" id="PR00127">
    <property type="entry name" value="CLPPROTEASEP"/>
</dbReference>
<evidence type="ECO:0000313" key="9">
    <source>
        <dbReference type="Proteomes" id="UP000325113"/>
    </source>
</evidence>
<evidence type="ECO:0000256" key="4">
    <source>
        <dbReference type="ARBA" id="ARBA00022825"/>
    </source>
</evidence>
<dbReference type="GO" id="GO:0004176">
    <property type="term" value="F:ATP-dependent peptidase activity"/>
    <property type="evidence" value="ECO:0007669"/>
    <property type="project" value="InterPro"/>
</dbReference>
<keyword evidence="3" id="KW-0378">Hydrolase</keyword>
<evidence type="ECO:0000313" key="8">
    <source>
        <dbReference type="Proteomes" id="UP000324907"/>
    </source>
</evidence>
<proteinExistence type="inferred from homology"/>
<evidence type="ECO:0000259" key="5">
    <source>
        <dbReference type="Pfam" id="PF01343"/>
    </source>
</evidence>
<protein>
    <recommendedName>
        <fullName evidence="5">Peptidase S49 domain-containing protein</fullName>
    </recommendedName>
</protein>
<dbReference type="InterPro" id="IPR029045">
    <property type="entry name" value="ClpP/crotonase-like_dom_sf"/>
</dbReference>
<comment type="similarity">
    <text evidence="1">Belongs to the peptidase S49 family.</text>
</comment>
<keyword evidence="2" id="KW-0645">Protease</keyword>
<feature type="domain" description="Peptidase S49" evidence="5">
    <location>
        <begin position="123"/>
        <end position="241"/>
    </location>
</feature>
<dbReference type="Proteomes" id="UP000325113">
    <property type="component" value="Unassembled WGS sequence"/>
</dbReference>
<dbReference type="SUPFAM" id="SSF52096">
    <property type="entry name" value="ClpP/crotonase"/>
    <property type="match status" value="1"/>
</dbReference>
<dbReference type="InterPro" id="IPR047272">
    <property type="entry name" value="S49_SppA_C"/>
</dbReference>
<reference evidence="8 9" key="1">
    <citation type="submission" date="2019-07" db="EMBL/GenBank/DDBJ databases">
        <title>Genomes of Cafeteria roenbergensis.</title>
        <authorList>
            <person name="Fischer M.G."/>
            <person name="Hackl T."/>
            <person name="Roman M."/>
        </authorList>
    </citation>
    <scope>NUCLEOTIDE SEQUENCE [LARGE SCALE GENOMIC DNA]</scope>
    <source>
        <strain evidence="6 9">Cflag</strain>
        <strain evidence="7 8">RCC970-E3</strain>
    </source>
</reference>
<dbReference type="Pfam" id="PF01343">
    <property type="entry name" value="Peptidase_S49"/>
    <property type="match status" value="1"/>
</dbReference>
<evidence type="ECO:0000256" key="3">
    <source>
        <dbReference type="ARBA" id="ARBA00022801"/>
    </source>
</evidence>
<dbReference type="PANTHER" id="PTHR42987">
    <property type="entry name" value="PEPTIDASE S49"/>
    <property type="match status" value="1"/>
</dbReference>
<evidence type="ECO:0000256" key="1">
    <source>
        <dbReference type="ARBA" id="ARBA00008683"/>
    </source>
</evidence>
<dbReference type="Gene3D" id="3.90.226.10">
    <property type="entry name" value="2-enoyl-CoA Hydratase, Chain A, domain 1"/>
    <property type="match status" value="1"/>
</dbReference>
<sequence length="391" mass="41755">MLRGAKNVCHKVVAFTRQGLHQVENALRREAPKKRALVRVVRLEGTVMSGQGGRNISYERVLPMITAAFDVGPRGVVGDGKTRKIGPKGLPYRPDAVALVINSPGGSPTQASMLFDAIVEARERTGIPVVAFTEDMAASAGYYLACAADEILVDKNSLVGSIGVIHSNFGLTGLIERMGVERRMMTSGARKGNMDPFSEQTEEGKAVMRGLLDSLYENFGDVVRSARGARLGAVFAVAEEAIAALRRPDVARGLHEVAGPDGTPMRLLPLGKTGRMPASSAPKAPEYAKVQDLMQGDVFTGETAVHFGLADGLGRLESTMGKRMVDAGLVDRAEDVAFVKMRRHRNFASFFQDMRSEASAEGLGADFATGCLKALERVSADASSRGGSFRA</sequence>
<dbReference type="AlphaFoldDB" id="A0A5A8DPZ1"/>
<dbReference type="InterPro" id="IPR001907">
    <property type="entry name" value="ClpP"/>
</dbReference>
<evidence type="ECO:0000256" key="2">
    <source>
        <dbReference type="ARBA" id="ARBA00022670"/>
    </source>
</evidence>
<comment type="caution">
    <text evidence="6">The sequence shown here is derived from an EMBL/GenBank/DDBJ whole genome shotgun (WGS) entry which is preliminary data.</text>
</comment>
<dbReference type="EMBL" id="VLTM01000005">
    <property type="protein sequence ID" value="KAA0167515.1"/>
    <property type="molecule type" value="Genomic_DNA"/>
</dbReference>
<dbReference type="EMBL" id="VLTL01000001">
    <property type="protein sequence ID" value="KAA0172428.1"/>
    <property type="molecule type" value="Genomic_DNA"/>
</dbReference>
<dbReference type="PANTHER" id="PTHR42987:SF8">
    <property type="entry name" value="PROTEINASE"/>
    <property type="match status" value="1"/>
</dbReference>
<name>A0A5A8DPZ1_CAFRO</name>
<dbReference type="InterPro" id="IPR002142">
    <property type="entry name" value="Peptidase_S49"/>
</dbReference>
<dbReference type="GO" id="GO:0006508">
    <property type="term" value="P:proteolysis"/>
    <property type="evidence" value="ECO:0007669"/>
    <property type="project" value="UniProtKB-KW"/>
</dbReference>
<keyword evidence="4" id="KW-0720">Serine protease</keyword>
<dbReference type="GO" id="GO:0004252">
    <property type="term" value="F:serine-type endopeptidase activity"/>
    <property type="evidence" value="ECO:0007669"/>
    <property type="project" value="InterPro"/>
</dbReference>
<dbReference type="CDD" id="cd07023">
    <property type="entry name" value="S49_Sppa_N_C"/>
    <property type="match status" value="1"/>
</dbReference>
<gene>
    <name evidence="7" type="ORF">FNF28_00111</name>
    <name evidence="6" type="ORF">FNF31_00953</name>
</gene>
<organism evidence="6 9">
    <name type="scientific">Cafeteria roenbergensis</name>
    <name type="common">Marine flagellate</name>
    <dbReference type="NCBI Taxonomy" id="33653"/>
    <lineage>
        <taxon>Eukaryota</taxon>
        <taxon>Sar</taxon>
        <taxon>Stramenopiles</taxon>
        <taxon>Bigyra</taxon>
        <taxon>Opalozoa</taxon>
        <taxon>Bicosoecida</taxon>
        <taxon>Cafeteriaceae</taxon>
        <taxon>Cafeteria</taxon>
    </lineage>
</organism>
<evidence type="ECO:0000313" key="6">
    <source>
        <dbReference type="EMBL" id="KAA0167515.1"/>
    </source>
</evidence>
<accession>A0A5A8DPZ1</accession>
<dbReference type="Proteomes" id="UP000324907">
    <property type="component" value="Unassembled WGS sequence"/>
</dbReference>